<dbReference type="AlphaFoldDB" id="A0ABD2PWP5"/>
<name>A0ABD2PWP5_9PLAT</name>
<protein>
    <submittedName>
        <fullName evidence="3">Protein phosphatase 1, regulatory subunit</fullName>
    </submittedName>
</protein>
<reference evidence="3 4" key="1">
    <citation type="submission" date="2024-11" db="EMBL/GenBank/DDBJ databases">
        <title>Adaptive evolution of stress response genes in parasites aligns with host niche diversity.</title>
        <authorList>
            <person name="Hahn C."/>
            <person name="Resl P."/>
        </authorList>
    </citation>
    <scope>NUCLEOTIDE SEQUENCE [LARGE SCALE GENOMIC DNA]</scope>
    <source>
        <strain evidence="3">EGGRZ-B1_66</strain>
        <tissue evidence="3">Body</tissue>
    </source>
</reference>
<evidence type="ECO:0000313" key="4">
    <source>
        <dbReference type="Proteomes" id="UP001626550"/>
    </source>
</evidence>
<dbReference type="InterPro" id="IPR031775">
    <property type="entry name" value="PRKG1_interact"/>
</dbReference>
<evidence type="ECO:0000256" key="1">
    <source>
        <dbReference type="SAM" id="MobiDB-lite"/>
    </source>
</evidence>
<gene>
    <name evidence="3" type="primary">MEL-11</name>
    <name evidence="3" type="ORF">Ciccas_009560</name>
</gene>
<accession>A0ABD2PWP5</accession>
<dbReference type="CDD" id="cd21930">
    <property type="entry name" value="IPD_PPP1R12"/>
    <property type="match status" value="1"/>
</dbReference>
<evidence type="ECO:0000259" key="2">
    <source>
        <dbReference type="Pfam" id="PF15898"/>
    </source>
</evidence>
<organism evidence="3 4">
    <name type="scientific">Cichlidogyrus casuarinus</name>
    <dbReference type="NCBI Taxonomy" id="1844966"/>
    <lineage>
        <taxon>Eukaryota</taxon>
        <taxon>Metazoa</taxon>
        <taxon>Spiralia</taxon>
        <taxon>Lophotrochozoa</taxon>
        <taxon>Platyhelminthes</taxon>
        <taxon>Monogenea</taxon>
        <taxon>Monopisthocotylea</taxon>
        <taxon>Dactylogyridea</taxon>
        <taxon>Ancyrocephalidae</taxon>
        <taxon>Cichlidogyrus</taxon>
    </lineage>
</organism>
<feature type="domain" description="cGMP-dependent protein kinase interacting" evidence="2">
    <location>
        <begin position="28"/>
        <end position="115"/>
    </location>
</feature>
<feature type="region of interest" description="Disordered" evidence="1">
    <location>
        <begin position="1"/>
        <end position="39"/>
    </location>
</feature>
<proteinExistence type="predicted"/>
<dbReference type="Pfam" id="PF15898">
    <property type="entry name" value="PRKG1_interact"/>
    <property type="match status" value="1"/>
</dbReference>
<dbReference type="Proteomes" id="UP001626550">
    <property type="component" value="Unassembled WGS sequence"/>
</dbReference>
<comment type="caution">
    <text evidence="3">The sequence shown here is derived from an EMBL/GenBank/DDBJ whole genome shotgun (WGS) entry which is preliminary data.</text>
</comment>
<feature type="compositionally biased region" description="Polar residues" evidence="1">
    <location>
        <begin position="81"/>
        <end position="98"/>
    </location>
</feature>
<dbReference type="Gene3D" id="6.10.140.390">
    <property type="match status" value="1"/>
</dbReference>
<sequence length="118" mass="13256">MAPEKGDETETQRSLKARHLRSTRRSTQGVTTETLEEAKRLAKVEPEEKLADTTVSWRSRLKELEQENSEADKQLAKQSLPDDSSTSSMIETLKSQNARMKEENAALVRVISKLSDPG</sequence>
<dbReference type="EMBL" id="JBJKFK010001985">
    <property type="protein sequence ID" value="KAL3311855.1"/>
    <property type="molecule type" value="Genomic_DNA"/>
</dbReference>
<keyword evidence="4" id="KW-1185">Reference proteome</keyword>
<evidence type="ECO:0000313" key="3">
    <source>
        <dbReference type="EMBL" id="KAL3311855.1"/>
    </source>
</evidence>
<feature type="compositionally biased region" description="Basic and acidic residues" evidence="1">
    <location>
        <begin position="1"/>
        <end position="13"/>
    </location>
</feature>
<feature type="region of interest" description="Disordered" evidence="1">
    <location>
        <begin position="64"/>
        <end position="101"/>
    </location>
</feature>
<feature type="compositionally biased region" description="Basic residues" evidence="1">
    <location>
        <begin position="15"/>
        <end position="24"/>
    </location>
</feature>
<feature type="compositionally biased region" description="Basic and acidic residues" evidence="1">
    <location>
        <begin position="64"/>
        <end position="75"/>
    </location>
</feature>